<gene>
    <name evidence="1" type="ORF">ACFPIH_03230</name>
</gene>
<dbReference type="Proteomes" id="UP001595839">
    <property type="component" value="Unassembled WGS sequence"/>
</dbReference>
<sequence>MSDHILEDSENGSELPISVEDILCRVPARARLAYTFLVTNAKSRYDADTGWSCAYITQQALADEMYVCLRTATRAIRDLRTHGLVRVLAWPGAHTETQVRIASVDISSPFGPIQAALARAPKPQLVDKAIAQLVAQNRELEALAAGV</sequence>
<name>A0ABV9AFQ3_9ACTN</name>
<keyword evidence="2" id="KW-1185">Reference proteome</keyword>
<evidence type="ECO:0000313" key="2">
    <source>
        <dbReference type="Proteomes" id="UP001595839"/>
    </source>
</evidence>
<accession>A0ABV9AFQ3</accession>
<evidence type="ECO:0008006" key="3">
    <source>
        <dbReference type="Google" id="ProtNLM"/>
    </source>
</evidence>
<dbReference type="EMBL" id="JBHSFK010000002">
    <property type="protein sequence ID" value="MFC4498544.1"/>
    <property type="molecule type" value="Genomic_DNA"/>
</dbReference>
<dbReference type="SUPFAM" id="SSF46785">
    <property type="entry name" value="Winged helix' DNA-binding domain"/>
    <property type="match status" value="1"/>
</dbReference>
<dbReference type="RefSeq" id="WP_361942036.1">
    <property type="nucleotide sequence ID" value="NZ_JBHSFK010000002.1"/>
</dbReference>
<proteinExistence type="predicted"/>
<comment type="caution">
    <text evidence="1">The sequence shown here is derived from an EMBL/GenBank/DDBJ whole genome shotgun (WGS) entry which is preliminary data.</text>
</comment>
<organism evidence="1 2">
    <name type="scientific">Streptomyces vulcanius</name>
    <dbReference type="NCBI Taxonomy" id="1441876"/>
    <lineage>
        <taxon>Bacteria</taxon>
        <taxon>Bacillati</taxon>
        <taxon>Actinomycetota</taxon>
        <taxon>Actinomycetes</taxon>
        <taxon>Kitasatosporales</taxon>
        <taxon>Streptomycetaceae</taxon>
        <taxon>Streptomyces</taxon>
    </lineage>
</organism>
<reference evidence="2" key="1">
    <citation type="journal article" date="2019" name="Int. J. Syst. Evol. Microbiol.">
        <title>The Global Catalogue of Microorganisms (GCM) 10K type strain sequencing project: providing services to taxonomists for standard genome sequencing and annotation.</title>
        <authorList>
            <consortium name="The Broad Institute Genomics Platform"/>
            <consortium name="The Broad Institute Genome Sequencing Center for Infectious Disease"/>
            <person name="Wu L."/>
            <person name="Ma J."/>
        </authorList>
    </citation>
    <scope>NUCLEOTIDE SEQUENCE [LARGE SCALE GENOMIC DNA]</scope>
    <source>
        <strain evidence="2">CGMCC 4.7177</strain>
    </source>
</reference>
<evidence type="ECO:0000313" key="1">
    <source>
        <dbReference type="EMBL" id="MFC4498544.1"/>
    </source>
</evidence>
<protein>
    <recommendedName>
        <fullName evidence="3">Helix-turn-helix domain-containing protein</fullName>
    </recommendedName>
</protein>
<dbReference type="InterPro" id="IPR036390">
    <property type="entry name" value="WH_DNA-bd_sf"/>
</dbReference>